<reference evidence="1 2" key="1">
    <citation type="submission" date="2018-08" db="EMBL/GenBank/DDBJ databases">
        <title>Recombination of ecologically and evolutionarily significant loci maintains genetic cohesion in the Pseudomonas syringae species complex.</title>
        <authorList>
            <person name="Dillon M."/>
            <person name="Thakur S."/>
            <person name="Almeida R.N.D."/>
            <person name="Weir B.S."/>
            <person name="Guttman D.S."/>
        </authorList>
    </citation>
    <scope>NUCLEOTIDE SEQUENCE [LARGE SCALE GENOMIC DNA]</scope>
    <source>
        <strain evidence="1 2">ICMP 3883</strain>
    </source>
</reference>
<proteinExistence type="predicted"/>
<accession>A0A3M2VM59</accession>
<name>A0A3M2VM59_PSESI</name>
<dbReference type="RefSeq" id="WP_122294292.1">
    <property type="nucleotide sequence ID" value="NZ_RBNR01000294.1"/>
</dbReference>
<sequence length="66" mass="7533">MNRSTLASKAPTEFESKHLITIDPDLEVQAVNFNLRFRLDGGEQKFELGRAPESFQQRPHRPPVAI</sequence>
<protein>
    <submittedName>
        <fullName evidence="1">Uncharacterized protein</fullName>
    </submittedName>
</protein>
<evidence type="ECO:0000313" key="1">
    <source>
        <dbReference type="EMBL" id="RML40359.1"/>
    </source>
</evidence>
<gene>
    <name evidence="1" type="ORF">ALQ95_03450</name>
</gene>
<organism evidence="1 2">
    <name type="scientific">Pseudomonas syringae pv. ribicola</name>
    <dbReference type="NCBI Taxonomy" id="55398"/>
    <lineage>
        <taxon>Bacteria</taxon>
        <taxon>Pseudomonadati</taxon>
        <taxon>Pseudomonadota</taxon>
        <taxon>Gammaproteobacteria</taxon>
        <taxon>Pseudomonadales</taxon>
        <taxon>Pseudomonadaceae</taxon>
        <taxon>Pseudomonas</taxon>
    </lineage>
</organism>
<comment type="caution">
    <text evidence="1">The sequence shown here is derived from an EMBL/GenBank/DDBJ whole genome shotgun (WGS) entry which is preliminary data.</text>
</comment>
<dbReference type="AlphaFoldDB" id="A0A3M2VM59"/>
<dbReference type="EMBL" id="RBNR01000294">
    <property type="protein sequence ID" value="RML40359.1"/>
    <property type="molecule type" value="Genomic_DNA"/>
</dbReference>
<dbReference type="Proteomes" id="UP000280292">
    <property type="component" value="Unassembled WGS sequence"/>
</dbReference>
<evidence type="ECO:0000313" key="2">
    <source>
        <dbReference type="Proteomes" id="UP000280292"/>
    </source>
</evidence>